<evidence type="ECO:0000313" key="1">
    <source>
        <dbReference type="EMBL" id="NXL96777.1"/>
    </source>
</evidence>
<accession>A0A7L0X0P1</accession>
<feature type="non-terminal residue" evidence="1">
    <location>
        <position position="88"/>
    </location>
</feature>
<name>A0A7L0X0P1_TYRSA</name>
<dbReference type="EMBL" id="VXAW01000433">
    <property type="protein sequence ID" value="NXL96777.1"/>
    <property type="molecule type" value="Genomic_DNA"/>
</dbReference>
<proteinExistence type="predicted"/>
<feature type="non-terminal residue" evidence="1">
    <location>
        <position position="1"/>
    </location>
</feature>
<reference evidence="1 2" key="1">
    <citation type="submission" date="2019-09" db="EMBL/GenBank/DDBJ databases">
        <title>Bird 10,000 Genomes (B10K) Project - Family phase.</title>
        <authorList>
            <person name="Zhang G."/>
        </authorList>
    </citation>
    <scope>NUCLEOTIDE SEQUENCE [LARGE SCALE GENOMIC DNA]</scope>
    <source>
        <strain evidence="1">B10K-DU-001-37</strain>
        <tissue evidence="1">Muscle</tissue>
    </source>
</reference>
<keyword evidence="2" id="KW-1185">Reference proteome</keyword>
<sequence>CNDTHSWWCNKTNPKNPFEGIEELKIYWDQANSTSLSWVAPEGLFWICGKWAYTQLLRDWRGVCTLGIIQPGFFLLSPEKGMDLDIPL</sequence>
<gene>
    <name evidence="1" type="primary">Erv31_0</name>
    <name evidence="1" type="ORF">TYRSAV_R15010</name>
</gene>
<comment type="caution">
    <text evidence="1">The sequence shown here is derived from an EMBL/GenBank/DDBJ whole genome shotgun (WGS) entry which is preliminary data.</text>
</comment>
<dbReference type="Proteomes" id="UP000537779">
    <property type="component" value="Unassembled WGS sequence"/>
</dbReference>
<dbReference type="AlphaFoldDB" id="A0A7L0X0P1"/>
<evidence type="ECO:0000313" key="2">
    <source>
        <dbReference type="Proteomes" id="UP000537779"/>
    </source>
</evidence>
<organism evidence="1 2">
    <name type="scientific">Tyrannus savana</name>
    <name type="common">Fork-tailed flycatcher</name>
    <name type="synonym">Muscivora tyrannus</name>
    <dbReference type="NCBI Taxonomy" id="137541"/>
    <lineage>
        <taxon>Eukaryota</taxon>
        <taxon>Metazoa</taxon>
        <taxon>Chordata</taxon>
        <taxon>Craniata</taxon>
        <taxon>Vertebrata</taxon>
        <taxon>Euteleostomi</taxon>
        <taxon>Archelosauria</taxon>
        <taxon>Archosauria</taxon>
        <taxon>Dinosauria</taxon>
        <taxon>Saurischia</taxon>
        <taxon>Theropoda</taxon>
        <taxon>Coelurosauria</taxon>
        <taxon>Aves</taxon>
        <taxon>Neognathae</taxon>
        <taxon>Neoaves</taxon>
        <taxon>Telluraves</taxon>
        <taxon>Australaves</taxon>
        <taxon>Passeriformes</taxon>
        <taxon>Tyrannidae</taxon>
        <taxon>Tyrannus</taxon>
    </lineage>
</organism>
<protein>
    <submittedName>
        <fullName evidence="1">ENR1 protein</fullName>
    </submittedName>
</protein>